<name>A0A3Q4MTK7_NEOBR</name>
<dbReference type="InterPro" id="IPR009057">
    <property type="entry name" value="Homeodomain-like_sf"/>
</dbReference>
<dbReference type="AlphaFoldDB" id="A0A3Q4MTK7"/>
<proteinExistence type="predicted"/>
<reference evidence="1" key="1">
    <citation type="submission" date="2025-08" db="UniProtKB">
        <authorList>
            <consortium name="Ensembl"/>
        </authorList>
    </citation>
    <scope>IDENTIFICATION</scope>
</reference>
<evidence type="ECO:0000313" key="2">
    <source>
        <dbReference type="Proteomes" id="UP000261580"/>
    </source>
</evidence>
<organism evidence="1 2">
    <name type="scientific">Neolamprologus brichardi</name>
    <name type="common">Fairy cichlid</name>
    <name type="synonym">Lamprologus brichardi</name>
    <dbReference type="NCBI Taxonomy" id="32507"/>
    <lineage>
        <taxon>Eukaryota</taxon>
        <taxon>Metazoa</taxon>
        <taxon>Chordata</taxon>
        <taxon>Craniata</taxon>
        <taxon>Vertebrata</taxon>
        <taxon>Euteleostomi</taxon>
        <taxon>Actinopterygii</taxon>
        <taxon>Neopterygii</taxon>
        <taxon>Teleostei</taxon>
        <taxon>Neoteleostei</taxon>
        <taxon>Acanthomorphata</taxon>
        <taxon>Ovalentaria</taxon>
        <taxon>Cichlomorphae</taxon>
        <taxon>Cichliformes</taxon>
        <taxon>Cichlidae</taxon>
        <taxon>African cichlids</taxon>
        <taxon>Pseudocrenilabrinae</taxon>
        <taxon>Lamprologini</taxon>
        <taxon>Neolamprologus</taxon>
    </lineage>
</organism>
<dbReference type="Proteomes" id="UP000261580">
    <property type="component" value="Unassembled WGS sequence"/>
</dbReference>
<reference evidence="1" key="2">
    <citation type="submission" date="2025-09" db="UniProtKB">
        <authorList>
            <consortium name="Ensembl"/>
        </authorList>
    </citation>
    <scope>IDENTIFICATION</scope>
</reference>
<dbReference type="Bgee" id="ENSNBRG00000014712">
    <property type="expression patterns" value="Expressed in heart and 2 other cell types or tissues"/>
</dbReference>
<keyword evidence="2" id="KW-1185">Reference proteome</keyword>
<evidence type="ECO:0000313" key="1">
    <source>
        <dbReference type="Ensembl" id="ENSNBRP00000019064.1"/>
    </source>
</evidence>
<evidence type="ECO:0008006" key="3">
    <source>
        <dbReference type="Google" id="ProtNLM"/>
    </source>
</evidence>
<dbReference type="Ensembl" id="ENSNBRT00000019573.1">
    <property type="protein sequence ID" value="ENSNBRP00000019064.1"/>
    <property type="gene ID" value="ENSNBRG00000014712.1"/>
</dbReference>
<sequence length="127" mass="14227">MRTVWTQSTHVSVSTVSFTIKRPSETGANCDRKRSGRPKATTESVDKFLRVNGLHGRQLTGQQLQAQFNNGRRKKVSVSTVQRRLRAAGLTGQYADTQVLTCSHIHTQTHCFRFTTHHVGFTMGSLL</sequence>
<dbReference type="GeneTree" id="ENSGT00940000176997"/>
<protein>
    <recommendedName>
        <fullName evidence="3">Transposase Tc1-like domain-containing protein</fullName>
    </recommendedName>
</protein>
<dbReference type="STRING" id="32507.ENSNBRP00000019064"/>
<dbReference type="SUPFAM" id="SSF46689">
    <property type="entry name" value="Homeodomain-like"/>
    <property type="match status" value="1"/>
</dbReference>
<accession>A0A3Q4MTK7</accession>